<evidence type="ECO:0000313" key="4">
    <source>
        <dbReference type="Proteomes" id="UP000256343"/>
    </source>
</evidence>
<sequence>MTFLPTKYVPLDASMIGVASIIMGGLKSNDTVSTLWDRVRLHPQIRTFDRYAEALTFLFAANLIDVRNGILIQPAGGGKAA</sequence>
<name>A0A336JZF0_9BRAD</name>
<dbReference type="EMBL" id="UFQQ01000028">
    <property type="protein sequence ID" value="SSW93014.1"/>
    <property type="molecule type" value="Genomic_DNA"/>
</dbReference>
<dbReference type="OrthoDB" id="9992568at2"/>
<organism evidence="2 3">
    <name type="scientific">Rhodopseudomonas pentothenatexigens</name>
    <dbReference type="NCBI Taxonomy" id="999699"/>
    <lineage>
        <taxon>Bacteria</taxon>
        <taxon>Pseudomonadati</taxon>
        <taxon>Pseudomonadota</taxon>
        <taxon>Alphaproteobacteria</taxon>
        <taxon>Hyphomicrobiales</taxon>
        <taxon>Nitrobacteraceae</taxon>
        <taxon>Rhodopseudomonas</taxon>
    </lineage>
</organism>
<protein>
    <submittedName>
        <fullName evidence="2">Uncharacterized protein</fullName>
    </submittedName>
</protein>
<dbReference type="EMBL" id="QRDT01000028">
    <property type="protein sequence ID" value="RED26090.1"/>
    <property type="molecule type" value="Genomic_DNA"/>
</dbReference>
<evidence type="ECO:0000313" key="2">
    <source>
        <dbReference type="EMBL" id="SSW93014.1"/>
    </source>
</evidence>
<dbReference type="AlphaFoldDB" id="A0A336JZF0"/>
<dbReference type="RefSeq" id="WP_147270263.1">
    <property type="nucleotide sequence ID" value="NZ_QRDT01000028.1"/>
</dbReference>
<gene>
    <name evidence="1" type="ORF">BJ125_12841</name>
    <name evidence="2" type="ORF">SAMN05892882_12841</name>
</gene>
<keyword evidence="4" id="KW-1185">Reference proteome</keyword>
<evidence type="ECO:0000313" key="3">
    <source>
        <dbReference type="Proteomes" id="UP000252631"/>
    </source>
</evidence>
<accession>A0A336JZF0</accession>
<reference evidence="1 4" key="2">
    <citation type="submission" date="2018-07" db="EMBL/GenBank/DDBJ databases">
        <title>Genomic Encyclopedia of Archaeal and Bacterial Type Strains, Phase II (KMG-II): from individual species to whole genera.</title>
        <authorList>
            <person name="Goeker M."/>
        </authorList>
    </citation>
    <scope>NUCLEOTIDE SEQUENCE [LARGE SCALE GENOMIC DNA]</scope>
    <source>
        <strain evidence="1 4">JA575</strain>
    </source>
</reference>
<evidence type="ECO:0000313" key="1">
    <source>
        <dbReference type="EMBL" id="RED26090.1"/>
    </source>
</evidence>
<proteinExistence type="predicted"/>
<reference evidence="2 3" key="1">
    <citation type="submission" date="2017-08" db="EMBL/GenBank/DDBJ databases">
        <authorList>
            <person name="de Groot N.N."/>
        </authorList>
    </citation>
    <scope>NUCLEOTIDE SEQUENCE [LARGE SCALE GENOMIC DNA]</scope>
    <source>
        <strain evidence="2 3">JA575</strain>
    </source>
</reference>
<dbReference type="Proteomes" id="UP000252631">
    <property type="component" value="Unassembled WGS sequence"/>
</dbReference>
<dbReference type="Proteomes" id="UP000256343">
    <property type="component" value="Unassembled WGS sequence"/>
</dbReference>
<dbReference type="InterPro" id="IPR046897">
    <property type="entry name" value="ABC-3C_MC6"/>
</dbReference>
<dbReference type="Pfam" id="PF20293">
    <property type="entry name" value="MC6"/>
    <property type="match status" value="1"/>
</dbReference>